<dbReference type="Proteomes" id="UP001224775">
    <property type="component" value="Unassembled WGS sequence"/>
</dbReference>
<evidence type="ECO:0000256" key="2">
    <source>
        <dbReference type="ARBA" id="ARBA00007127"/>
    </source>
</evidence>
<feature type="transmembrane region" description="Helical" evidence="9">
    <location>
        <begin position="126"/>
        <end position="146"/>
    </location>
</feature>
<dbReference type="GO" id="GO:0005471">
    <property type="term" value="F:ATP:ADP antiporter activity"/>
    <property type="evidence" value="ECO:0007669"/>
    <property type="project" value="InterPro"/>
</dbReference>
<feature type="compositionally biased region" description="Gly residues" evidence="10">
    <location>
        <begin position="1"/>
        <end position="10"/>
    </location>
</feature>
<feature type="transmembrane region" description="Helical" evidence="9">
    <location>
        <begin position="158"/>
        <end position="178"/>
    </location>
</feature>
<dbReference type="EMBL" id="JATAAI010000012">
    <property type="protein sequence ID" value="KAK1741928.1"/>
    <property type="molecule type" value="Genomic_DNA"/>
</dbReference>
<feature type="compositionally biased region" description="Polar residues" evidence="10">
    <location>
        <begin position="53"/>
        <end position="70"/>
    </location>
</feature>
<feature type="transmembrane region" description="Helical" evidence="9">
    <location>
        <begin position="513"/>
        <end position="537"/>
    </location>
</feature>
<keyword evidence="12" id="KW-1185">Reference proteome</keyword>
<keyword evidence="6 9" id="KW-0067">ATP-binding</keyword>
<comment type="subcellular location">
    <subcellularLocation>
        <location evidence="1 9">Membrane</location>
        <topology evidence="1 9">Multi-pass membrane protein</topology>
    </subcellularLocation>
</comment>
<evidence type="ECO:0000256" key="8">
    <source>
        <dbReference type="ARBA" id="ARBA00023136"/>
    </source>
</evidence>
<evidence type="ECO:0000313" key="11">
    <source>
        <dbReference type="EMBL" id="KAK1741928.1"/>
    </source>
</evidence>
<evidence type="ECO:0000256" key="7">
    <source>
        <dbReference type="ARBA" id="ARBA00022989"/>
    </source>
</evidence>
<sequence>MEEDSSGGGAIVKNADMMRHRTASGSSAAAAAQDQELSADEANNNNDAHNKRSSSPHSMDMTTPTTTRNMSLLFSPRGKSVASMSFALAIHLGGYECSRAAVMALFTSDGLGFGKSKKDKSQESELSALPMAVGCVSPFAVALVWFYGKTLSHGGPSYALRTHTLIVAASQIVVGWILRMFEQCLDAVEDDEDYDNGVCSLRSVDNVKTMSQVLLFTLFVFQSAYVQLLYAQHWAFISSVLTAEEGSRLFAPIAGLGSIGSTLAAGSVSILVERSGLIGLMYMAGISYIFSALLANMAFSTAKSNGFEPSSMSKSEKIEEPQPQSTSSTSSDGKGAYAPINSGSKDSPSSPSTNATIPCLKKNNIFQQAYSLFNRVPVLGALFVEVIISQCLSSLVNYIYLYKLKVAITDDSLRAGWSGKFYAWINGVSGIFQFFIIPLLLKHCEAHRIWLFMPSLMMICTLYQFGTYKTSELFGASASFFCIKTMEYSLRGAANEMLYVSLDYESRYLGKKVITLIAGKFGKSVMAVALAVSVVYYGDNDNLMWYLLATATIFTCLWMFSSVRLHSLIDASSKR</sequence>
<feature type="transmembrane region" description="Helical" evidence="9">
    <location>
        <begin position="421"/>
        <end position="441"/>
    </location>
</feature>
<keyword evidence="4 9" id="KW-0812">Transmembrane</keyword>
<reference evidence="11" key="1">
    <citation type="submission" date="2023-06" db="EMBL/GenBank/DDBJ databases">
        <title>Survivors Of The Sea: Transcriptome response of Skeletonema marinoi to long-term dormancy.</title>
        <authorList>
            <person name="Pinder M.I.M."/>
            <person name="Kourtchenko O."/>
            <person name="Robertson E.K."/>
            <person name="Larsson T."/>
            <person name="Maumus F."/>
            <person name="Osuna-Cruz C.M."/>
            <person name="Vancaester E."/>
            <person name="Stenow R."/>
            <person name="Vandepoele K."/>
            <person name="Ploug H."/>
            <person name="Bruchert V."/>
            <person name="Godhe A."/>
            <person name="Topel M."/>
        </authorList>
    </citation>
    <scope>NUCLEOTIDE SEQUENCE</scope>
    <source>
        <strain evidence="11">R05AC</strain>
    </source>
</reference>
<protein>
    <recommendedName>
        <fullName evidence="9">ADP,ATP carrier protein</fullName>
    </recommendedName>
</protein>
<gene>
    <name evidence="11" type="ORF">QTG54_007501</name>
</gene>
<dbReference type="GO" id="GO:0016020">
    <property type="term" value="C:membrane"/>
    <property type="evidence" value="ECO:0007669"/>
    <property type="project" value="UniProtKB-SubCell"/>
</dbReference>
<organism evidence="11 12">
    <name type="scientific">Skeletonema marinoi</name>
    <dbReference type="NCBI Taxonomy" id="267567"/>
    <lineage>
        <taxon>Eukaryota</taxon>
        <taxon>Sar</taxon>
        <taxon>Stramenopiles</taxon>
        <taxon>Ochrophyta</taxon>
        <taxon>Bacillariophyta</taxon>
        <taxon>Coscinodiscophyceae</taxon>
        <taxon>Thalassiosirophycidae</taxon>
        <taxon>Thalassiosirales</taxon>
        <taxon>Skeletonemataceae</taxon>
        <taxon>Skeletonema</taxon>
        <taxon>Skeletonema marinoi-dohrnii complex</taxon>
    </lineage>
</organism>
<proteinExistence type="inferred from homology"/>
<keyword evidence="3 9" id="KW-0813">Transport</keyword>
<feature type="transmembrane region" description="Helical" evidence="9">
    <location>
        <begin position="447"/>
        <end position="465"/>
    </location>
</feature>
<evidence type="ECO:0000256" key="10">
    <source>
        <dbReference type="SAM" id="MobiDB-lite"/>
    </source>
</evidence>
<feature type="transmembrane region" description="Helical" evidence="9">
    <location>
        <begin position="543"/>
        <end position="565"/>
    </location>
</feature>
<comment type="caution">
    <text evidence="11">The sequence shown here is derived from an EMBL/GenBank/DDBJ whole genome shotgun (WGS) entry which is preliminary data.</text>
</comment>
<keyword evidence="7 9" id="KW-1133">Transmembrane helix</keyword>
<evidence type="ECO:0000313" key="12">
    <source>
        <dbReference type="Proteomes" id="UP001224775"/>
    </source>
</evidence>
<dbReference type="PANTHER" id="PTHR31187:SF1">
    <property type="entry name" value="ADP,ATP CARRIER PROTEIN 1"/>
    <property type="match status" value="1"/>
</dbReference>
<evidence type="ECO:0000256" key="4">
    <source>
        <dbReference type="ARBA" id="ARBA00022692"/>
    </source>
</evidence>
<evidence type="ECO:0000256" key="9">
    <source>
        <dbReference type="RuleBase" id="RU363121"/>
    </source>
</evidence>
<dbReference type="Pfam" id="PF03219">
    <property type="entry name" value="TLC"/>
    <property type="match status" value="1"/>
</dbReference>
<evidence type="ECO:0000256" key="1">
    <source>
        <dbReference type="ARBA" id="ARBA00004141"/>
    </source>
</evidence>
<dbReference type="SUPFAM" id="SSF103473">
    <property type="entry name" value="MFS general substrate transporter"/>
    <property type="match status" value="1"/>
</dbReference>
<dbReference type="InterPro" id="IPR036259">
    <property type="entry name" value="MFS_trans_sf"/>
</dbReference>
<accession>A0AAD9DDR0</accession>
<feature type="compositionally biased region" description="Low complexity" evidence="10">
    <location>
        <begin position="23"/>
        <end position="47"/>
    </location>
</feature>
<comment type="similarity">
    <text evidence="2 9">Belongs to the ADP/ATP translocase tlc family.</text>
</comment>
<feature type="transmembrane region" description="Helical" evidence="9">
    <location>
        <begin position="249"/>
        <end position="272"/>
    </location>
</feature>
<feature type="transmembrane region" description="Helical" evidence="9">
    <location>
        <begin position="279"/>
        <end position="299"/>
    </location>
</feature>
<feature type="region of interest" description="Disordered" evidence="10">
    <location>
        <begin position="310"/>
        <end position="354"/>
    </location>
</feature>
<name>A0AAD9DDR0_9STRA</name>
<feature type="region of interest" description="Disordered" evidence="10">
    <location>
        <begin position="1"/>
        <end position="70"/>
    </location>
</feature>
<feature type="transmembrane region" description="Helical" evidence="9">
    <location>
        <begin position="378"/>
        <end position="400"/>
    </location>
</feature>
<dbReference type="InterPro" id="IPR004667">
    <property type="entry name" value="ADP_ATP_car_bac_type"/>
</dbReference>
<dbReference type="AlphaFoldDB" id="A0AAD9DDR0"/>
<evidence type="ECO:0000256" key="5">
    <source>
        <dbReference type="ARBA" id="ARBA00022741"/>
    </source>
</evidence>
<keyword evidence="8 9" id="KW-0472">Membrane</keyword>
<keyword evidence="5 9" id="KW-0547">Nucleotide-binding</keyword>
<dbReference type="PANTHER" id="PTHR31187">
    <property type="match status" value="1"/>
</dbReference>
<feature type="compositionally biased region" description="Low complexity" evidence="10">
    <location>
        <begin position="321"/>
        <end position="331"/>
    </location>
</feature>
<feature type="transmembrane region" description="Helical" evidence="9">
    <location>
        <begin position="213"/>
        <end position="237"/>
    </location>
</feature>
<feature type="compositionally biased region" description="Low complexity" evidence="10">
    <location>
        <begin position="339"/>
        <end position="352"/>
    </location>
</feature>
<evidence type="ECO:0000256" key="6">
    <source>
        <dbReference type="ARBA" id="ARBA00022840"/>
    </source>
</evidence>
<dbReference type="GO" id="GO:0005524">
    <property type="term" value="F:ATP binding"/>
    <property type="evidence" value="ECO:0007669"/>
    <property type="project" value="UniProtKB-KW"/>
</dbReference>
<evidence type="ECO:0000256" key="3">
    <source>
        <dbReference type="ARBA" id="ARBA00022448"/>
    </source>
</evidence>